<reference evidence="1 2" key="1">
    <citation type="submission" date="2023-04" db="EMBL/GenBank/DDBJ databases">
        <title>Colletotrichum tabacum stain YC1 causing leaf anthracnose on Nicotiana tabacum(L.) cv.</title>
        <authorList>
            <person name="Ji Z."/>
            <person name="Wang M."/>
            <person name="Zhang J."/>
            <person name="Wang N."/>
            <person name="Zhou Z."/>
        </authorList>
    </citation>
    <scope>NUCLEOTIDE SEQUENCE [LARGE SCALE GENOMIC DNA]</scope>
    <source>
        <strain evidence="1 2">YC1</strain>
    </source>
</reference>
<comment type="caution">
    <text evidence="1">The sequence shown here is derived from an EMBL/GenBank/DDBJ whole genome shotgun (WGS) entry which is preliminary data.</text>
</comment>
<dbReference type="EMBL" id="JASAOK010000056">
    <property type="protein sequence ID" value="KAK6206293.1"/>
    <property type="molecule type" value="Genomic_DNA"/>
</dbReference>
<proteinExistence type="predicted"/>
<accession>A0AAV9SV78</accession>
<evidence type="ECO:0000313" key="1">
    <source>
        <dbReference type="EMBL" id="KAK6206293.1"/>
    </source>
</evidence>
<sequence length="78" mass="8396">MTMIYSLVPALASLSEPVASIFCRLNEVILGVERVGNISEPLARDQGCHSLSAYQPAWKQFLGAYGSNKSPLPTTVEA</sequence>
<protein>
    <submittedName>
        <fullName evidence="1">Uncharacterized protein</fullName>
    </submittedName>
</protein>
<dbReference type="Proteomes" id="UP001327957">
    <property type="component" value="Unassembled WGS sequence"/>
</dbReference>
<organism evidence="1 2">
    <name type="scientific">Colletotrichum tabaci</name>
    <dbReference type="NCBI Taxonomy" id="1209068"/>
    <lineage>
        <taxon>Eukaryota</taxon>
        <taxon>Fungi</taxon>
        <taxon>Dikarya</taxon>
        <taxon>Ascomycota</taxon>
        <taxon>Pezizomycotina</taxon>
        <taxon>Sordariomycetes</taxon>
        <taxon>Hypocreomycetidae</taxon>
        <taxon>Glomerellales</taxon>
        <taxon>Glomerellaceae</taxon>
        <taxon>Colletotrichum</taxon>
        <taxon>Colletotrichum destructivum species complex</taxon>
    </lineage>
</organism>
<name>A0AAV9SV78_9PEZI</name>
<dbReference type="AlphaFoldDB" id="A0AAV9SV78"/>
<gene>
    <name evidence="1" type="ORF">QIS74_13712</name>
</gene>
<evidence type="ECO:0000313" key="2">
    <source>
        <dbReference type="Proteomes" id="UP001327957"/>
    </source>
</evidence>
<keyword evidence="2" id="KW-1185">Reference proteome</keyword>